<dbReference type="EMBL" id="JABEPQ010000001">
    <property type="protein sequence ID" value="NNM44586.1"/>
    <property type="molecule type" value="Genomic_DNA"/>
</dbReference>
<accession>A0A849H478</accession>
<reference evidence="1 2" key="1">
    <citation type="submission" date="2020-04" db="EMBL/GenBank/DDBJ databases">
        <title>Knoellia sp. isolate from air conditioner.</title>
        <authorList>
            <person name="Chea S."/>
            <person name="Kim D.-U."/>
        </authorList>
    </citation>
    <scope>NUCLEOTIDE SEQUENCE [LARGE SCALE GENOMIC DNA]</scope>
    <source>
        <strain evidence="1 2">DB2414S</strain>
    </source>
</reference>
<proteinExistence type="predicted"/>
<sequence length="83" mass="9302">MEARVCAAEELGEPRDAKTTVVAPLGRTLNTHDTREDRTCDRCRTYVPTDETFHGLIVQPVPWLVLIGGMCRDCIVREGVSSW</sequence>
<keyword evidence="2" id="KW-1185">Reference proteome</keyword>
<organism evidence="1 2">
    <name type="scientific">Knoellia koreensis</name>
    <dbReference type="NCBI Taxonomy" id="2730921"/>
    <lineage>
        <taxon>Bacteria</taxon>
        <taxon>Bacillati</taxon>
        <taxon>Actinomycetota</taxon>
        <taxon>Actinomycetes</taxon>
        <taxon>Micrococcales</taxon>
        <taxon>Intrasporangiaceae</taxon>
        <taxon>Knoellia</taxon>
    </lineage>
</organism>
<protein>
    <submittedName>
        <fullName evidence="1">Uncharacterized protein</fullName>
    </submittedName>
</protein>
<gene>
    <name evidence="1" type="ORF">HJG52_01015</name>
</gene>
<name>A0A849H478_9MICO</name>
<dbReference type="AlphaFoldDB" id="A0A849H478"/>
<comment type="caution">
    <text evidence="1">The sequence shown here is derived from an EMBL/GenBank/DDBJ whole genome shotgun (WGS) entry which is preliminary data.</text>
</comment>
<dbReference type="RefSeq" id="WP_171241725.1">
    <property type="nucleotide sequence ID" value="NZ_JABEPQ010000001.1"/>
</dbReference>
<evidence type="ECO:0000313" key="1">
    <source>
        <dbReference type="EMBL" id="NNM44586.1"/>
    </source>
</evidence>
<dbReference type="Proteomes" id="UP000588586">
    <property type="component" value="Unassembled WGS sequence"/>
</dbReference>
<evidence type="ECO:0000313" key="2">
    <source>
        <dbReference type="Proteomes" id="UP000588586"/>
    </source>
</evidence>